<dbReference type="InterPro" id="IPR050463">
    <property type="entry name" value="Gfo/Idh/MocA_oxidrdct_glycsds"/>
</dbReference>
<gene>
    <name evidence="4" type="ORF">E2L03_17420</name>
</gene>
<dbReference type="Gene3D" id="3.40.50.720">
    <property type="entry name" value="NAD(P)-binding Rossmann-like Domain"/>
    <property type="match status" value="1"/>
</dbReference>
<dbReference type="InterPro" id="IPR000683">
    <property type="entry name" value="Gfo/Idh/MocA-like_OxRdtase_N"/>
</dbReference>
<protein>
    <submittedName>
        <fullName evidence="4">Gfo/Idh/MocA family oxidoreductase</fullName>
    </submittedName>
</protein>
<feature type="domain" description="GFO/IDH/MocA-like oxidoreductase" evidence="3">
    <location>
        <begin position="155"/>
        <end position="281"/>
    </location>
</feature>
<proteinExistence type="predicted"/>
<dbReference type="InterPro" id="IPR036291">
    <property type="entry name" value="NAD(P)-bd_dom_sf"/>
</dbReference>
<dbReference type="AlphaFoldDB" id="A0A4Y7WFB5"/>
<dbReference type="PANTHER" id="PTHR43818">
    <property type="entry name" value="BCDNA.GH03377"/>
    <property type="match status" value="1"/>
</dbReference>
<evidence type="ECO:0000256" key="1">
    <source>
        <dbReference type="ARBA" id="ARBA00023002"/>
    </source>
</evidence>
<dbReference type="GO" id="GO:0000166">
    <property type="term" value="F:nucleotide binding"/>
    <property type="evidence" value="ECO:0007669"/>
    <property type="project" value="InterPro"/>
</dbReference>
<sequence>MGKQDGMTYAPKGKPNKVVQPEDFLVAAIALDHGHIYGMCNGLIEAGGTLAAVYDPDPEKVARFIDVYPSVRVASSESEILTDPSIHLIAAAAIPSERANLGIRAMEAGKDYFTDKTPFTSLEQLELAKAAVKRTGRKYMVYFSERLHVESAVYAGELIANGAIGDVIQVTGFGPHRLQAENRPEWFFQKDNYGGILCDIGSHQIEQFLFYAGCSDAQILHSKVANYANPAFPELEDYGDATLVGNTGATQFFKVDWHTPDGLSTWGDGRTFITGTKGTIELRKYVDVAREKSGDHLYLVNQDGEHHFSLQGKVGYPFFGELILDCIHRTERAMTQAHAFKAAELCLLAQQQAVHLTSRENVR</sequence>
<dbReference type="Pfam" id="PF01408">
    <property type="entry name" value="GFO_IDH_MocA"/>
    <property type="match status" value="1"/>
</dbReference>
<dbReference type="SUPFAM" id="SSF51735">
    <property type="entry name" value="NAD(P)-binding Rossmann-fold domains"/>
    <property type="match status" value="1"/>
</dbReference>
<evidence type="ECO:0000259" key="3">
    <source>
        <dbReference type="Pfam" id="PF22725"/>
    </source>
</evidence>
<comment type="caution">
    <text evidence="4">The sequence shown here is derived from an EMBL/GenBank/DDBJ whole genome shotgun (WGS) entry which is preliminary data.</text>
</comment>
<dbReference type="InterPro" id="IPR055170">
    <property type="entry name" value="GFO_IDH_MocA-like_dom"/>
</dbReference>
<evidence type="ECO:0000313" key="5">
    <source>
        <dbReference type="Proteomes" id="UP000298210"/>
    </source>
</evidence>
<feature type="domain" description="Gfo/Idh/MocA-like oxidoreductase N-terminal" evidence="2">
    <location>
        <begin position="49"/>
        <end position="143"/>
    </location>
</feature>
<organism evidence="4 5">
    <name type="scientific">Shouchella lehensis</name>
    <dbReference type="NCBI Taxonomy" id="300825"/>
    <lineage>
        <taxon>Bacteria</taxon>
        <taxon>Bacillati</taxon>
        <taxon>Bacillota</taxon>
        <taxon>Bacilli</taxon>
        <taxon>Bacillales</taxon>
        <taxon>Bacillaceae</taxon>
        <taxon>Shouchella</taxon>
    </lineage>
</organism>
<dbReference type="SUPFAM" id="SSF55347">
    <property type="entry name" value="Glyceraldehyde-3-phosphate dehydrogenase-like, C-terminal domain"/>
    <property type="match status" value="1"/>
</dbReference>
<keyword evidence="1" id="KW-0560">Oxidoreductase</keyword>
<name>A0A4Y7WFB5_9BACI</name>
<reference evidence="4 5" key="1">
    <citation type="submission" date="2019-03" db="EMBL/GenBank/DDBJ databases">
        <authorList>
            <person name="Liu G."/>
        </authorList>
    </citation>
    <scope>NUCLEOTIDE SEQUENCE [LARGE SCALE GENOMIC DNA]</scope>
    <source>
        <strain evidence="4 5">DSM 19099</strain>
    </source>
</reference>
<accession>A0A4Y7WFB5</accession>
<dbReference type="EMBL" id="SNUX01000004">
    <property type="protein sequence ID" value="TES46474.1"/>
    <property type="molecule type" value="Genomic_DNA"/>
</dbReference>
<evidence type="ECO:0000259" key="2">
    <source>
        <dbReference type="Pfam" id="PF01408"/>
    </source>
</evidence>
<dbReference type="GO" id="GO:0016491">
    <property type="term" value="F:oxidoreductase activity"/>
    <property type="evidence" value="ECO:0007669"/>
    <property type="project" value="UniProtKB-KW"/>
</dbReference>
<dbReference type="Gene3D" id="3.30.360.10">
    <property type="entry name" value="Dihydrodipicolinate Reductase, domain 2"/>
    <property type="match status" value="1"/>
</dbReference>
<evidence type="ECO:0000313" key="4">
    <source>
        <dbReference type="EMBL" id="TES46474.1"/>
    </source>
</evidence>
<dbReference type="PANTHER" id="PTHR43818:SF11">
    <property type="entry name" value="BCDNA.GH03377"/>
    <property type="match status" value="1"/>
</dbReference>
<dbReference type="RefSeq" id="WP_134259895.1">
    <property type="nucleotide sequence ID" value="NZ_LDIM01000013.1"/>
</dbReference>
<dbReference type="Proteomes" id="UP000298210">
    <property type="component" value="Unassembled WGS sequence"/>
</dbReference>
<dbReference type="Pfam" id="PF22725">
    <property type="entry name" value="GFO_IDH_MocA_C3"/>
    <property type="match status" value="1"/>
</dbReference>